<accession>A0ABQ5YSX8</accession>
<keyword evidence="4 7" id="KW-0574">Periplasm</keyword>
<comment type="caution">
    <text evidence="9">The sequence shown here is derived from an EMBL/GenBank/DDBJ whole genome shotgun (WGS) entry which is preliminary data.</text>
</comment>
<gene>
    <name evidence="9" type="primary">dsbA</name>
    <name evidence="9" type="ORF">GCM10007875_06200</name>
</gene>
<dbReference type="Proteomes" id="UP001156664">
    <property type="component" value="Unassembled WGS sequence"/>
</dbReference>
<dbReference type="SUPFAM" id="SSF52833">
    <property type="entry name" value="Thioredoxin-like"/>
    <property type="match status" value="1"/>
</dbReference>
<organism evidence="9 10">
    <name type="scientific">Limnobacter litoralis</name>
    <dbReference type="NCBI Taxonomy" id="481366"/>
    <lineage>
        <taxon>Bacteria</taxon>
        <taxon>Pseudomonadati</taxon>
        <taxon>Pseudomonadota</taxon>
        <taxon>Betaproteobacteria</taxon>
        <taxon>Burkholderiales</taxon>
        <taxon>Burkholderiaceae</taxon>
        <taxon>Limnobacter</taxon>
    </lineage>
</organism>
<dbReference type="PIRSF" id="PIRSF001488">
    <property type="entry name" value="Tdi_protein"/>
    <property type="match status" value="1"/>
</dbReference>
<dbReference type="InterPro" id="IPR017937">
    <property type="entry name" value="Thioredoxin_CS"/>
</dbReference>
<dbReference type="EMBL" id="BSOJ01000006">
    <property type="protein sequence ID" value="GLR25532.1"/>
    <property type="molecule type" value="Genomic_DNA"/>
</dbReference>
<dbReference type="InterPro" id="IPR036249">
    <property type="entry name" value="Thioredoxin-like_sf"/>
</dbReference>
<name>A0ABQ5YSX8_9BURK</name>
<evidence type="ECO:0000259" key="8">
    <source>
        <dbReference type="PROSITE" id="PS51352"/>
    </source>
</evidence>
<keyword evidence="6" id="KW-0676">Redox-active center</keyword>
<dbReference type="InterPro" id="IPR001853">
    <property type="entry name" value="DSBA-like_thioredoxin_dom"/>
</dbReference>
<dbReference type="Gene3D" id="3.40.30.10">
    <property type="entry name" value="Glutaredoxin"/>
    <property type="match status" value="1"/>
</dbReference>
<evidence type="ECO:0000313" key="9">
    <source>
        <dbReference type="EMBL" id="GLR25532.1"/>
    </source>
</evidence>
<dbReference type="RefSeq" id="WP_284279896.1">
    <property type="nucleotide sequence ID" value="NZ_BSOJ01000006.1"/>
</dbReference>
<evidence type="ECO:0000256" key="5">
    <source>
        <dbReference type="ARBA" id="ARBA00023157"/>
    </source>
</evidence>
<evidence type="ECO:0000313" key="10">
    <source>
        <dbReference type="Proteomes" id="UP001156664"/>
    </source>
</evidence>
<evidence type="ECO:0000256" key="3">
    <source>
        <dbReference type="ARBA" id="ARBA00022729"/>
    </source>
</evidence>
<proteinExistence type="inferred from homology"/>
<protein>
    <recommendedName>
        <fullName evidence="7">Thiol:disulfide interchange protein</fullName>
    </recommendedName>
</protein>
<keyword evidence="3" id="KW-0732">Signal</keyword>
<evidence type="ECO:0000256" key="4">
    <source>
        <dbReference type="ARBA" id="ARBA00022764"/>
    </source>
</evidence>
<dbReference type="PANTHER" id="PTHR35891">
    <property type="entry name" value="THIOL:DISULFIDE INTERCHANGE PROTEIN DSBA"/>
    <property type="match status" value="1"/>
</dbReference>
<dbReference type="InterPro" id="IPR013766">
    <property type="entry name" value="Thioredoxin_domain"/>
</dbReference>
<comment type="similarity">
    <text evidence="2">Belongs to the thioredoxin family. DsbA subfamily.</text>
</comment>
<evidence type="ECO:0000256" key="6">
    <source>
        <dbReference type="ARBA" id="ARBA00023284"/>
    </source>
</evidence>
<dbReference type="InterPro" id="IPR050824">
    <property type="entry name" value="Thiol_disulfide_DsbA"/>
</dbReference>
<evidence type="ECO:0000256" key="7">
    <source>
        <dbReference type="PIRNR" id="PIRNR001488"/>
    </source>
</evidence>
<reference evidence="10" key="1">
    <citation type="journal article" date="2019" name="Int. J. Syst. Evol. Microbiol.">
        <title>The Global Catalogue of Microorganisms (GCM) 10K type strain sequencing project: providing services to taxonomists for standard genome sequencing and annotation.</title>
        <authorList>
            <consortium name="The Broad Institute Genomics Platform"/>
            <consortium name="The Broad Institute Genome Sequencing Center for Infectious Disease"/>
            <person name="Wu L."/>
            <person name="Ma J."/>
        </authorList>
    </citation>
    <scope>NUCLEOTIDE SEQUENCE [LARGE SCALE GENOMIC DNA]</scope>
    <source>
        <strain evidence="10">NBRC 105857</strain>
    </source>
</reference>
<evidence type="ECO:0000256" key="2">
    <source>
        <dbReference type="ARBA" id="ARBA00005791"/>
    </source>
</evidence>
<dbReference type="InterPro" id="IPR023205">
    <property type="entry name" value="DsbA/DsbL"/>
</dbReference>
<keyword evidence="10" id="KW-1185">Reference proteome</keyword>
<evidence type="ECO:0000256" key="1">
    <source>
        <dbReference type="ARBA" id="ARBA00004418"/>
    </source>
</evidence>
<dbReference type="PROSITE" id="PS51352">
    <property type="entry name" value="THIOREDOXIN_2"/>
    <property type="match status" value="1"/>
</dbReference>
<sequence>MDRRNWIKNGILLGAMAKMGLPMAWSQDAGAYRKVERPIPRSKPNKIEVIEFFWYGCPHCFHFEPALNAWVKKLPADVYFHRIPVAWPSKRVNFAGHQKLYFTLEAMGLVDQYHDKVFDAMHVQKKRLDSDAEIFDLAQSFGLNREQFANTFKSFSVNAKCKQAVDLATAYGVDGVPTLGIDGKFTTSASVAGSEENALRVASALIERERQASKT</sequence>
<dbReference type="PANTHER" id="PTHR35891:SF3">
    <property type="entry name" value="THIOL:DISULFIDE INTERCHANGE PROTEIN DSBL"/>
    <property type="match status" value="1"/>
</dbReference>
<dbReference type="CDD" id="cd03019">
    <property type="entry name" value="DsbA_DsbA"/>
    <property type="match status" value="1"/>
</dbReference>
<dbReference type="PROSITE" id="PS00194">
    <property type="entry name" value="THIOREDOXIN_1"/>
    <property type="match status" value="1"/>
</dbReference>
<comment type="subcellular location">
    <subcellularLocation>
        <location evidence="1 7">Periplasm</location>
    </subcellularLocation>
</comment>
<feature type="domain" description="Thioredoxin" evidence="8">
    <location>
        <begin position="15"/>
        <end position="207"/>
    </location>
</feature>
<keyword evidence="5 7" id="KW-1015">Disulfide bond</keyword>
<dbReference type="Pfam" id="PF01323">
    <property type="entry name" value="DSBA"/>
    <property type="match status" value="1"/>
</dbReference>